<dbReference type="InterPro" id="IPR035911">
    <property type="entry name" value="MurE/MurF_N"/>
</dbReference>
<dbReference type="GO" id="GO:0000287">
    <property type="term" value="F:magnesium ion binding"/>
    <property type="evidence" value="ECO:0007669"/>
    <property type="project" value="UniProtKB-UniRule"/>
</dbReference>
<dbReference type="InterPro" id="IPR013221">
    <property type="entry name" value="Mur_ligase_cen"/>
</dbReference>
<dbReference type="SUPFAM" id="SSF53244">
    <property type="entry name" value="MurD-like peptide ligases, peptide-binding domain"/>
    <property type="match status" value="2"/>
</dbReference>
<dbReference type="Gene3D" id="3.40.1390.10">
    <property type="entry name" value="MurE/MurF, N-terminal domain"/>
    <property type="match status" value="2"/>
</dbReference>
<evidence type="ECO:0000259" key="12">
    <source>
        <dbReference type="Pfam" id="PF02875"/>
    </source>
</evidence>
<dbReference type="InterPro" id="IPR004101">
    <property type="entry name" value="Mur_ligase_C"/>
</dbReference>
<sequence>MIRAELLAKNISIPALVEKIRAAVQFGAQLHMDSRALRAGDVFVACPGVVGDARAFLDAAIQAGAAAIVVHVENAKEWQDRSASIPIFGVENLKSRAGEFADLWYGQPSSQLRVVAVTGTNGKTSCVQWLAQALRSEGVAVGVIGTLGVHYPEGSTASGQLTTPDVVSVHRTLAEMRTRGAAIVALEASSIGLDQGRLDGVRIAHAAFTNLSRDHLDYHLTMQAYEAAKLRLFVHPGLQGVVLNVDDPVGVKLARTVAVPTFTFSLSRQADSANLTARDLSTNLRGASFVLCERTECVEVQTQVLGAHNVANLLCVAGLLRQLGWTLSRIGVAFEKIKPVSGRLQRIEPIVSHAPSPTVVVDYAHTPDALERVLRTLHIVAQSRGAKLWCVFGCGGNRDTGKRSLMGAVAQKLADRVVVTSDNPRNETPQAIIADIISGLASGAANVLIEADRAQAILHAVLNAEPEDIVLLAGKGHEAYQETKGLRTFFDDGHWAQAGLVLRQECSVQTDSRKLEAGAVFLALRGENFDGHDYLEQVAAAGAVAAFVDQPVAGVALPQIALGDTRAALLILGHAWRKQFAVPIIAVTGSNGKTTTKEMIASVLAAWVGEANRLATTGNLNNELGVPLTLLRLRAQHQVAVIELGMNHPGEIAVLGGVTQPTVALVNNAQREHQEFMVSVEAVALENAAVFDALMPGGTKVYPADDTFASLWADLAGQHASSTFGLTAPARIWASDIESDVLGSSFVLHTPLGQGEVVLPVPGIHNVRNALAATACALASGAPLAAVIQGLQGFRAANGRMQPHRLSNGRVLIDDTYNANPDSVRAAIDVLASLPSPRVLVLGDMGEVGNNGPAMHTEVGEYARSRGIDVLLTLGQATRDSVQAFGPGAHHCESPEQVCEMLGNLAVASLLVKGSRFMRMERVVRGYEEKYGTTPEGLVKHAV</sequence>
<dbReference type="Pfam" id="PF08245">
    <property type="entry name" value="Mur_ligase_M"/>
    <property type="match status" value="2"/>
</dbReference>
<feature type="binding site" evidence="7">
    <location>
        <begin position="422"/>
        <end position="425"/>
    </location>
    <ligand>
        <name>meso-2,6-diaminopimelate</name>
        <dbReference type="ChEBI" id="CHEBI:57791"/>
    </ligand>
</feature>
<dbReference type="InterPro" id="IPR005863">
    <property type="entry name" value="UDP-N-AcMur_synth"/>
</dbReference>
<dbReference type="Pfam" id="PF02875">
    <property type="entry name" value="Mur_ligase_C"/>
    <property type="match status" value="2"/>
</dbReference>
<feature type="binding site" evidence="7">
    <location>
        <position position="197"/>
    </location>
    <ligand>
        <name>UDP-N-acetyl-alpha-D-muramoyl-L-alanyl-D-glutamate</name>
        <dbReference type="ChEBI" id="CHEBI:83900"/>
    </ligand>
</feature>
<dbReference type="HAMAP" id="MF_00208">
    <property type="entry name" value="MurE"/>
    <property type="match status" value="1"/>
</dbReference>
<evidence type="ECO:0000259" key="13">
    <source>
        <dbReference type="Pfam" id="PF08245"/>
    </source>
</evidence>
<dbReference type="GO" id="GO:0047480">
    <property type="term" value="F:UDP-N-acetylmuramoyl-tripeptide-D-alanyl-D-alanine ligase activity"/>
    <property type="evidence" value="ECO:0007669"/>
    <property type="project" value="UniProtKB-UniRule"/>
</dbReference>
<comment type="pathway">
    <text evidence="8 9">Cell wall biogenesis; peptidoglycan biosynthesis.</text>
</comment>
<dbReference type="GO" id="GO:0008765">
    <property type="term" value="F:UDP-N-acetylmuramoylalanyl-D-glutamate-2,6-diaminopimelate ligase activity"/>
    <property type="evidence" value="ECO:0007669"/>
    <property type="project" value="UniProtKB-UniRule"/>
</dbReference>
<comment type="function">
    <text evidence="7">Catalyzes the addition of meso-diaminopimelic acid to the nucleotide precursor UDP-N-acetylmuramoyl-L-alanyl-D-glutamate (UMAG) in the biosynthesis of bacterial cell-wall peptidoglycan.</text>
</comment>
<dbReference type="GO" id="GO:0005524">
    <property type="term" value="F:ATP binding"/>
    <property type="evidence" value="ECO:0007669"/>
    <property type="project" value="UniProtKB-UniRule"/>
</dbReference>
<dbReference type="RefSeq" id="WP_259662168.1">
    <property type="nucleotide sequence ID" value="NZ_JAHXRI010000010.1"/>
</dbReference>
<comment type="similarity">
    <text evidence="1 7">Belongs to the MurCDEF family. MurE subfamily.</text>
</comment>
<dbReference type="AlphaFoldDB" id="A0A953NCF6"/>
<feature type="binding site" evidence="7">
    <location>
        <position position="478"/>
    </location>
    <ligand>
        <name>meso-2,6-diaminopimelate</name>
        <dbReference type="ChEBI" id="CHEBI:57791"/>
    </ligand>
</feature>
<evidence type="ECO:0000256" key="5">
    <source>
        <dbReference type="ARBA" id="ARBA00023306"/>
    </source>
</evidence>
<comment type="function">
    <text evidence="8 10">Involved in cell wall formation. Catalyzes the final step in the synthesis of UDP-N-acetylmuramoyl-pentapeptide, the precursor of murein.</text>
</comment>
<evidence type="ECO:0000256" key="7">
    <source>
        <dbReference type="HAMAP-Rule" id="MF_00208"/>
    </source>
</evidence>
<feature type="short sequence motif" description="Meso-diaminopimelate recognition motif" evidence="7">
    <location>
        <begin position="422"/>
        <end position="425"/>
    </location>
</feature>
<comment type="cofactor">
    <cofactor evidence="7">
        <name>Mg(2+)</name>
        <dbReference type="ChEBI" id="CHEBI:18420"/>
    </cofactor>
</comment>
<dbReference type="InterPro" id="IPR005761">
    <property type="entry name" value="UDP-N-AcMur-Glu-dNH2Pim_ligase"/>
</dbReference>
<keyword evidence="4 8" id="KW-0573">Peptidoglycan synthesis</keyword>
<dbReference type="PANTHER" id="PTHR23135:SF4">
    <property type="entry name" value="UDP-N-ACETYLMURAMOYL-L-ALANYL-D-GLUTAMATE--2,6-DIAMINOPIMELATE LIGASE MURE HOMOLOG, CHLOROPLASTIC"/>
    <property type="match status" value="1"/>
</dbReference>
<keyword evidence="3 8" id="KW-0133">Cell shape</keyword>
<feature type="domain" description="Mur ligase central" evidence="13">
    <location>
        <begin position="117"/>
        <end position="319"/>
    </location>
</feature>
<evidence type="ECO:0000256" key="10">
    <source>
        <dbReference type="RuleBase" id="RU004136"/>
    </source>
</evidence>
<keyword evidence="8" id="KW-0963">Cytoplasm</keyword>
<feature type="domain" description="Mur ligase central" evidence="13">
    <location>
        <begin position="587"/>
        <end position="777"/>
    </location>
</feature>
<dbReference type="NCBIfam" id="NF008896">
    <property type="entry name" value="PRK11929.1"/>
    <property type="match status" value="1"/>
</dbReference>
<dbReference type="SUPFAM" id="SSF63418">
    <property type="entry name" value="MurE/MurF N-terminal domain"/>
    <property type="match status" value="2"/>
</dbReference>
<feature type="domain" description="Mur ligase C-terminal" evidence="12">
    <location>
        <begin position="799"/>
        <end position="915"/>
    </location>
</feature>
<keyword evidence="5 8" id="KW-0131">Cell cycle</keyword>
<dbReference type="Proteomes" id="UP000739565">
    <property type="component" value="Unassembled WGS sequence"/>
</dbReference>
<comment type="caution">
    <text evidence="7">Lacks conserved residue(s) required for the propagation of feature annotation.</text>
</comment>
<dbReference type="NCBIfam" id="TIGR01143">
    <property type="entry name" value="murF"/>
    <property type="match status" value="1"/>
</dbReference>
<evidence type="ECO:0000256" key="1">
    <source>
        <dbReference type="ARBA" id="ARBA00005898"/>
    </source>
</evidence>
<dbReference type="Gene3D" id="3.40.1190.10">
    <property type="entry name" value="Mur-like, catalytic domain"/>
    <property type="match status" value="2"/>
</dbReference>
<proteinExistence type="inferred from homology"/>
<evidence type="ECO:0000256" key="4">
    <source>
        <dbReference type="ARBA" id="ARBA00022984"/>
    </source>
</evidence>
<feature type="domain" description="Mur ligase N-terminal catalytic" evidence="11">
    <location>
        <begin position="508"/>
        <end position="552"/>
    </location>
</feature>
<keyword evidence="2 8" id="KW-0132">Cell division</keyword>
<feature type="modified residue" description="N6-carboxylysine" evidence="7">
    <location>
        <position position="229"/>
    </location>
</feature>
<comment type="catalytic activity">
    <reaction evidence="7">
        <text>UDP-N-acetyl-alpha-D-muramoyl-L-alanyl-D-glutamate + meso-2,6-diaminopimelate + ATP = UDP-N-acetyl-alpha-D-muramoyl-L-alanyl-gamma-D-glutamyl-meso-2,6-diaminopimelate + ADP + phosphate + H(+)</text>
        <dbReference type="Rhea" id="RHEA:23676"/>
        <dbReference type="ChEBI" id="CHEBI:15378"/>
        <dbReference type="ChEBI" id="CHEBI:30616"/>
        <dbReference type="ChEBI" id="CHEBI:43474"/>
        <dbReference type="ChEBI" id="CHEBI:57791"/>
        <dbReference type="ChEBI" id="CHEBI:83900"/>
        <dbReference type="ChEBI" id="CHEBI:83905"/>
        <dbReference type="ChEBI" id="CHEBI:456216"/>
        <dbReference type="EC" id="6.3.2.13"/>
    </reaction>
</comment>
<dbReference type="PANTHER" id="PTHR23135">
    <property type="entry name" value="MUR LIGASE FAMILY MEMBER"/>
    <property type="match status" value="1"/>
</dbReference>
<comment type="catalytic activity">
    <reaction evidence="8 10">
        <text>D-alanyl-D-alanine + UDP-N-acetyl-alpha-D-muramoyl-L-alanyl-gamma-D-glutamyl-meso-2,6-diaminopimelate + ATP = UDP-N-acetyl-alpha-D-muramoyl-L-alanyl-gamma-D-glutamyl-meso-2,6-diaminopimeloyl-D-alanyl-D-alanine + ADP + phosphate + H(+)</text>
        <dbReference type="Rhea" id="RHEA:28374"/>
        <dbReference type="ChEBI" id="CHEBI:15378"/>
        <dbReference type="ChEBI" id="CHEBI:30616"/>
        <dbReference type="ChEBI" id="CHEBI:43474"/>
        <dbReference type="ChEBI" id="CHEBI:57822"/>
        <dbReference type="ChEBI" id="CHEBI:61386"/>
        <dbReference type="ChEBI" id="CHEBI:83905"/>
        <dbReference type="ChEBI" id="CHEBI:456216"/>
        <dbReference type="EC" id="6.3.2.10"/>
    </reaction>
</comment>
<dbReference type="NCBIfam" id="TIGR01085">
    <property type="entry name" value="murE"/>
    <property type="match status" value="1"/>
</dbReference>
<accession>A0A953NCF6</accession>
<dbReference type="GO" id="GO:0009252">
    <property type="term" value="P:peptidoglycan biosynthetic process"/>
    <property type="evidence" value="ECO:0007669"/>
    <property type="project" value="UniProtKB-UniRule"/>
</dbReference>
<dbReference type="Gene3D" id="3.90.190.20">
    <property type="entry name" value="Mur ligase, C-terminal domain"/>
    <property type="match status" value="2"/>
</dbReference>
<feature type="binding site" evidence="7">
    <location>
        <position position="160"/>
    </location>
    <ligand>
        <name>UDP-N-acetyl-alpha-D-muramoyl-L-alanyl-D-glutamate</name>
        <dbReference type="ChEBI" id="CHEBI:83900"/>
    </ligand>
</feature>
<comment type="PTM">
    <text evidence="7">Carboxylation is probably crucial for Mg(2+) binding and, consequently, for the gamma-phosphate positioning of ATP.</text>
</comment>
<keyword evidence="8" id="KW-0547">Nucleotide-binding</keyword>
<dbReference type="InterPro" id="IPR000713">
    <property type="entry name" value="Mur_ligase_N"/>
</dbReference>
<reference evidence="14" key="1">
    <citation type="submission" date="2021-07" db="EMBL/GenBank/DDBJ databases">
        <title>New genus and species of the family Alcaligenaceae.</title>
        <authorList>
            <person name="Hahn M.W."/>
        </authorList>
    </citation>
    <scope>NUCLEOTIDE SEQUENCE</scope>
    <source>
        <strain evidence="14">LF4-65</strain>
    </source>
</reference>
<dbReference type="Pfam" id="PF01225">
    <property type="entry name" value="Mur_ligase"/>
    <property type="match status" value="1"/>
</dbReference>
<dbReference type="SUPFAM" id="SSF53623">
    <property type="entry name" value="MurD-like peptide ligases, catalytic domain"/>
    <property type="match status" value="2"/>
</dbReference>
<comment type="subcellular location">
    <subcellularLocation>
        <location evidence="8 9">Cytoplasm</location>
    </subcellularLocation>
</comment>
<evidence type="ECO:0000256" key="6">
    <source>
        <dbReference type="ARBA" id="ARBA00023316"/>
    </source>
</evidence>
<keyword evidence="6 8" id="KW-0961">Cell wall biogenesis/degradation</keyword>
<keyword evidence="15" id="KW-1185">Reference proteome</keyword>
<protein>
    <recommendedName>
        <fullName evidence="7 8">Multifunctional fusion protein</fullName>
    </recommendedName>
    <domain>
        <recommendedName>
            <fullName evidence="7">UDP-N-acetylmuramoyl-L-alanyl-D-glutamate--2,6-diaminopimelate ligase</fullName>
            <ecNumber evidence="7">6.3.2.13</ecNumber>
        </recommendedName>
        <alternativeName>
            <fullName evidence="7">Meso-A2pm-adding enzyme</fullName>
        </alternativeName>
        <alternativeName>
            <fullName evidence="7">Meso-diaminopimelate-adding enzyme</fullName>
        </alternativeName>
        <alternativeName>
            <fullName evidence="7">UDP-MurNAc-L-Ala-D-Glu:meso-diaminopimelate ligase</fullName>
        </alternativeName>
        <alternativeName>
            <fullName evidence="7">UDP-MurNAc-tripeptide synthetase</fullName>
        </alternativeName>
        <alternativeName>
            <fullName evidence="7">UDP-N-acetylmuramyl-tripeptide synthetase</fullName>
        </alternativeName>
    </domain>
    <domain>
        <recommendedName>
            <fullName evidence="8">UDP-N-acetylmuramoyl-tripeptide--D-alanyl-D-alanine ligase</fullName>
            <ecNumber evidence="8">6.3.2.10</ecNumber>
        </recommendedName>
        <alternativeName>
            <fullName evidence="8">D-alanyl-D-alanine-adding enzyme</fullName>
        </alternativeName>
    </domain>
</protein>
<dbReference type="EC" id="6.3.2.13" evidence="7"/>
<dbReference type="EC" id="6.3.2.10" evidence="8"/>
<dbReference type="NCBIfam" id="NF001126">
    <property type="entry name" value="PRK00139.1-4"/>
    <property type="match status" value="1"/>
</dbReference>
<evidence type="ECO:0000313" key="15">
    <source>
        <dbReference type="Proteomes" id="UP000739565"/>
    </source>
</evidence>
<dbReference type="EMBL" id="JAHXRI010000010">
    <property type="protein sequence ID" value="MBZ1351788.1"/>
    <property type="molecule type" value="Genomic_DNA"/>
</dbReference>
<dbReference type="InterPro" id="IPR036615">
    <property type="entry name" value="Mur_ligase_C_dom_sf"/>
</dbReference>
<evidence type="ECO:0000256" key="8">
    <source>
        <dbReference type="HAMAP-Rule" id="MF_02019"/>
    </source>
</evidence>
<feature type="binding site" evidence="7">
    <location>
        <position position="474"/>
    </location>
    <ligand>
        <name>meso-2,6-diaminopimelate</name>
        <dbReference type="ChEBI" id="CHEBI:57791"/>
    </ligand>
</feature>
<evidence type="ECO:0000256" key="2">
    <source>
        <dbReference type="ARBA" id="ARBA00022618"/>
    </source>
</evidence>
<name>A0A953NCF6_9BURK</name>
<feature type="binding site" evidence="7">
    <location>
        <position position="189"/>
    </location>
    <ligand>
        <name>UDP-N-acetyl-alpha-D-muramoyl-L-alanyl-D-glutamate</name>
        <dbReference type="ChEBI" id="CHEBI:83900"/>
    </ligand>
</feature>
<dbReference type="GO" id="GO:0005737">
    <property type="term" value="C:cytoplasm"/>
    <property type="evidence" value="ECO:0007669"/>
    <property type="project" value="UniProtKB-SubCell"/>
</dbReference>
<keyword evidence="8" id="KW-0067">ATP-binding</keyword>
<evidence type="ECO:0000259" key="11">
    <source>
        <dbReference type="Pfam" id="PF01225"/>
    </source>
</evidence>
<feature type="binding site" evidence="7">
    <location>
        <begin position="162"/>
        <end position="163"/>
    </location>
    <ligand>
        <name>UDP-N-acetyl-alpha-D-muramoyl-L-alanyl-D-glutamate</name>
        <dbReference type="ChEBI" id="CHEBI:83900"/>
    </ligand>
</feature>
<feature type="binding site" evidence="7">
    <location>
        <position position="398"/>
    </location>
    <ligand>
        <name>meso-2,6-diaminopimelate</name>
        <dbReference type="ChEBI" id="CHEBI:57791"/>
    </ligand>
</feature>
<feature type="binding site" evidence="8">
    <location>
        <begin position="589"/>
        <end position="595"/>
    </location>
    <ligand>
        <name>ATP</name>
        <dbReference type="ChEBI" id="CHEBI:30616"/>
    </ligand>
</feature>
<dbReference type="InterPro" id="IPR036565">
    <property type="entry name" value="Mur-like_cat_sf"/>
</dbReference>
<keyword evidence="8 14" id="KW-0436">Ligase</keyword>
<feature type="binding site" evidence="7">
    <location>
        <position position="195"/>
    </location>
    <ligand>
        <name>UDP-N-acetyl-alpha-D-muramoyl-L-alanyl-D-glutamate</name>
        <dbReference type="ChEBI" id="CHEBI:83900"/>
    </ligand>
</feature>
<feature type="binding site" evidence="7">
    <location>
        <position position="34"/>
    </location>
    <ligand>
        <name>UDP-N-acetyl-alpha-D-muramoyl-L-alanyl-D-glutamate</name>
        <dbReference type="ChEBI" id="CHEBI:83900"/>
    </ligand>
</feature>
<dbReference type="HAMAP" id="MF_02019">
    <property type="entry name" value="MurF"/>
    <property type="match status" value="1"/>
</dbReference>
<gene>
    <name evidence="8 14" type="primary">murF</name>
    <name evidence="7" type="synonym">murE</name>
    <name evidence="14" type="ORF">KZZ10_14150</name>
</gene>
<comment type="similarity">
    <text evidence="8">Belongs to the MurCDEF family. MurF subfamily.</text>
</comment>
<organism evidence="14 15">
    <name type="scientific">Zwartia hollandica</name>
    <dbReference type="NCBI Taxonomy" id="324606"/>
    <lineage>
        <taxon>Bacteria</taxon>
        <taxon>Pseudomonadati</taxon>
        <taxon>Pseudomonadota</taxon>
        <taxon>Betaproteobacteria</taxon>
        <taxon>Burkholderiales</taxon>
        <taxon>Alcaligenaceae</taxon>
        <taxon>Zwartia</taxon>
    </lineage>
</organism>
<evidence type="ECO:0000256" key="3">
    <source>
        <dbReference type="ARBA" id="ARBA00022960"/>
    </source>
</evidence>
<keyword evidence="7" id="KW-0460">Magnesium</keyword>
<feature type="binding site" evidence="7">
    <location>
        <begin position="119"/>
        <end position="125"/>
    </location>
    <ligand>
        <name>ATP</name>
        <dbReference type="ChEBI" id="CHEBI:30616"/>
    </ligand>
</feature>
<evidence type="ECO:0000313" key="14">
    <source>
        <dbReference type="EMBL" id="MBZ1351788.1"/>
    </source>
</evidence>
<feature type="domain" description="Mur ligase C-terminal" evidence="12">
    <location>
        <begin position="346"/>
        <end position="476"/>
    </location>
</feature>
<dbReference type="GO" id="GO:0071555">
    <property type="term" value="P:cell wall organization"/>
    <property type="evidence" value="ECO:0007669"/>
    <property type="project" value="UniProtKB-KW"/>
</dbReference>
<evidence type="ECO:0000256" key="9">
    <source>
        <dbReference type="RuleBase" id="RU004135"/>
    </source>
</evidence>
<dbReference type="GO" id="GO:0008360">
    <property type="term" value="P:regulation of cell shape"/>
    <property type="evidence" value="ECO:0007669"/>
    <property type="project" value="UniProtKB-KW"/>
</dbReference>
<dbReference type="GO" id="GO:0051301">
    <property type="term" value="P:cell division"/>
    <property type="evidence" value="ECO:0007669"/>
    <property type="project" value="UniProtKB-KW"/>
</dbReference>
<comment type="caution">
    <text evidence="14">The sequence shown here is derived from an EMBL/GenBank/DDBJ whole genome shotgun (WGS) entry which is preliminary data.</text>
</comment>